<dbReference type="Proteomes" id="UP000232122">
    <property type="component" value="Unassembled WGS sequence"/>
</dbReference>
<comment type="caution">
    <text evidence="2">The sequence shown here is derived from an EMBL/GenBank/DDBJ whole genome shotgun (WGS) entry which is preliminary data.</text>
</comment>
<proteinExistence type="predicted"/>
<evidence type="ECO:0000313" key="2">
    <source>
        <dbReference type="EMBL" id="PJZ90883.1"/>
    </source>
</evidence>
<protein>
    <submittedName>
        <fullName evidence="1">DUF4505 family protein</fullName>
    </submittedName>
</protein>
<dbReference type="EMBL" id="NPEF02000004">
    <property type="protein sequence ID" value="MDV6234968.1"/>
    <property type="molecule type" value="Genomic_DNA"/>
</dbReference>
<evidence type="ECO:0000313" key="3">
    <source>
        <dbReference type="Proteomes" id="UP000232122"/>
    </source>
</evidence>
<dbReference type="Pfam" id="PF14956">
    <property type="entry name" value="DUF4505"/>
    <property type="match status" value="1"/>
</dbReference>
<reference evidence="1 3" key="2">
    <citation type="journal article" date="2018" name="Microb. Genom.">
        <title>Deciphering the unexplored Leptospira diversity from soils uncovers genomic evolution to virulence.</title>
        <authorList>
            <person name="Thibeaux R."/>
            <person name="Iraola G."/>
            <person name="Ferres I."/>
            <person name="Bierque E."/>
            <person name="Girault D."/>
            <person name="Soupe-Gilbert M.E."/>
            <person name="Picardeau M."/>
            <person name="Goarant C."/>
        </authorList>
    </citation>
    <scope>NUCLEOTIDE SEQUENCE [LARGE SCALE GENOMIC DNA]</scope>
    <source>
        <strain evidence="1 3">ATI7-C-A5</strain>
    </source>
</reference>
<dbReference type="OrthoDB" id="343029at2"/>
<dbReference type="PANTHER" id="PTHR31449:SF3">
    <property type="entry name" value="UPF0598 PROTEIN C8ORF82"/>
    <property type="match status" value="1"/>
</dbReference>
<accession>A0A2N0B2Z3</accession>
<dbReference type="AlphaFoldDB" id="A0A2N0B2Z3"/>
<sequence length="147" mass="17440">MNQRRTYFYRMDARGRLYHDKSELKDPSFLDFFISRIRKNETGVHPEFPYVSVCAGEWNFILPETSVFVFQKKENGNLYYSPGLFVPFRPETLKLRHSALVHPAPLELWGTFSSELLWEISERIVLQNSAFFYKSVFETYPIETLEP</sequence>
<evidence type="ECO:0000313" key="1">
    <source>
        <dbReference type="EMBL" id="MDV6234968.1"/>
    </source>
</evidence>
<dbReference type="EMBL" id="NPEF01000468">
    <property type="protein sequence ID" value="PJZ90883.1"/>
    <property type="molecule type" value="Genomic_DNA"/>
</dbReference>
<dbReference type="PANTHER" id="PTHR31449">
    <property type="entry name" value="UPF0598 PROTEIN C8ORF82"/>
    <property type="match status" value="1"/>
</dbReference>
<name>A0A2N0B2Z3_9LEPT</name>
<organism evidence="2">
    <name type="scientific">Leptospira ellisii</name>
    <dbReference type="NCBI Taxonomy" id="2023197"/>
    <lineage>
        <taxon>Bacteria</taxon>
        <taxon>Pseudomonadati</taxon>
        <taxon>Spirochaetota</taxon>
        <taxon>Spirochaetia</taxon>
        <taxon>Leptospirales</taxon>
        <taxon>Leptospiraceae</taxon>
        <taxon>Leptospira</taxon>
    </lineage>
</organism>
<reference evidence="2" key="1">
    <citation type="submission" date="2017-07" db="EMBL/GenBank/DDBJ databases">
        <title>Leptospira spp. isolated from tropical soils.</title>
        <authorList>
            <person name="Thibeaux R."/>
            <person name="Iraola G."/>
            <person name="Ferres I."/>
            <person name="Bierque E."/>
            <person name="Girault D."/>
            <person name="Soupe-Gilbert M.-E."/>
            <person name="Picardeau M."/>
            <person name="Goarant C."/>
        </authorList>
    </citation>
    <scope>NUCLEOTIDE SEQUENCE [LARGE SCALE GENOMIC DNA]</scope>
    <source>
        <strain evidence="2">ATI7-C-A5</strain>
    </source>
</reference>
<gene>
    <name evidence="1" type="ORF">CH379_004910</name>
    <name evidence="2" type="ORF">CH379_21795</name>
</gene>
<dbReference type="InterPro" id="IPR028108">
    <property type="entry name" value="DUF4505"/>
</dbReference>
<reference evidence="1" key="3">
    <citation type="submission" date="2023-10" db="EMBL/GenBank/DDBJ databases">
        <authorList>
            <person name="Picardeau M."/>
            <person name="Thibeaux R."/>
        </authorList>
    </citation>
    <scope>NUCLEOTIDE SEQUENCE</scope>
    <source>
        <strain evidence="1">ATI7-C-A5</strain>
    </source>
</reference>
<keyword evidence="3" id="KW-1185">Reference proteome</keyword>
<dbReference type="RefSeq" id="WP_100765909.1">
    <property type="nucleotide sequence ID" value="NZ_NPEF02000004.1"/>
</dbReference>